<dbReference type="ExpressionAtlas" id="M1BHJ2">
    <property type="expression patterns" value="baseline"/>
</dbReference>
<dbReference type="AlphaFoldDB" id="M1BHJ2"/>
<organism evidence="1 2">
    <name type="scientific">Solanum tuberosum</name>
    <name type="common">Potato</name>
    <dbReference type="NCBI Taxonomy" id="4113"/>
    <lineage>
        <taxon>Eukaryota</taxon>
        <taxon>Viridiplantae</taxon>
        <taxon>Streptophyta</taxon>
        <taxon>Embryophyta</taxon>
        <taxon>Tracheophyta</taxon>
        <taxon>Spermatophyta</taxon>
        <taxon>Magnoliopsida</taxon>
        <taxon>eudicotyledons</taxon>
        <taxon>Gunneridae</taxon>
        <taxon>Pentapetalae</taxon>
        <taxon>asterids</taxon>
        <taxon>lamiids</taxon>
        <taxon>Solanales</taxon>
        <taxon>Solanaceae</taxon>
        <taxon>Solanoideae</taxon>
        <taxon>Solaneae</taxon>
        <taxon>Solanum</taxon>
    </lineage>
</organism>
<name>M1BHJ2_SOLTU</name>
<evidence type="ECO:0000313" key="1">
    <source>
        <dbReference type="EnsemblPlants" id="PGSC0003DMT400045354"/>
    </source>
</evidence>
<dbReference type="EnsemblPlants" id="PGSC0003DMT400045354">
    <property type="protein sequence ID" value="PGSC0003DMT400045354"/>
    <property type="gene ID" value="PGSC0003DMG400017600"/>
</dbReference>
<dbReference type="EnsemblPlants" id="PGSC0003DMT400045353">
    <property type="protein sequence ID" value="PGSC0003DMT400045353"/>
    <property type="gene ID" value="PGSC0003DMG400017600"/>
</dbReference>
<dbReference type="Proteomes" id="UP000011115">
    <property type="component" value="Unassembled WGS sequence"/>
</dbReference>
<dbReference type="Gramene" id="PGSC0003DMT400045353">
    <property type="protein sequence ID" value="PGSC0003DMT400045353"/>
    <property type="gene ID" value="PGSC0003DMG400017600"/>
</dbReference>
<sequence length="79" mass="9177">MTLFRLYNWSAGQTTDGGFSHRRRQRKLTGDNQKPIDSYKAWLPNCLYQAVPQFLSISVLIKRDQDLMELSALGELHIH</sequence>
<accession>M1BHJ2</accession>
<keyword evidence="2" id="KW-1185">Reference proteome</keyword>
<dbReference type="HOGENOM" id="CLU_2610667_0_0_1"/>
<protein>
    <submittedName>
        <fullName evidence="1">Uncharacterized protein</fullName>
    </submittedName>
</protein>
<evidence type="ECO:0000313" key="2">
    <source>
        <dbReference type="Proteomes" id="UP000011115"/>
    </source>
</evidence>
<reference evidence="1" key="2">
    <citation type="submission" date="2015-06" db="UniProtKB">
        <authorList>
            <consortium name="EnsemblPlants"/>
        </authorList>
    </citation>
    <scope>IDENTIFICATION</scope>
    <source>
        <strain evidence="1">DM1-3 516 R44</strain>
    </source>
</reference>
<dbReference type="Gramene" id="PGSC0003DMT400045354">
    <property type="protein sequence ID" value="PGSC0003DMT400045354"/>
    <property type="gene ID" value="PGSC0003DMG400017600"/>
</dbReference>
<reference evidence="2" key="1">
    <citation type="journal article" date="2011" name="Nature">
        <title>Genome sequence and analysis of the tuber crop potato.</title>
        <authorList>
            <consortium name="The Potato Genome Sequencing Consortium"/>
        </authorList>
    </citation>
    <scope>NUCLEOTIDE SEQUENCE [LARGE SCALE GENOMIC DNA]</scope>
    <source>
        <strain evidence="2">cv. DM1-3 516 R44</strain>
    </source>
</reference>
<proteinExistence type="predicted"/>